<dbReference type="EMBL" id="JAJCIS010000001">
    <property type="protein sequence ID" value="MCB7385944.1"/>
    <property type="molecule type" value="Genomic_DNA"/>
</dbReference>
<dbReference type="PANTHER" id="PTHR39450">
    <property type="entry name" value="MOLYBDOPTERIN OXIDOREDUCTASE, 4FE-4S CLUSTER-BINDING SUBUNIT"/>
    <property type="match status" value="1"/>
</dbReference>
<dbReference type="Pfam" id="PF07892">
    <property type="entry name" value="DUF1667"/>
    <property type="match status" value="1"/>
</dbReference>
<dbReference type="RefSeq" id="WP_066731950.1">
    <property type="nucleotide sequence ID" value="NZ_JAJCIQ010000001.1"/>
</dbReference>
<dbReference type="InterPro" id="IPR036593">
    <property type="entry name" value="CPE0013-like_sf"/>
</dbReference>
<protein>
    <submittedName>
        <fullName evidence="1">DUF1667 domain-containing protein</fullName>
    </submittedName>
</protein>
<gene>
    <name evidence="1" type="ORF">LIZ65_01475</name>
</gene>
<reference evidence="1 2" key="1">
    <citation type="submission" date="2021-10" db="EMBL/GenBank/DDBJ databases">
        <title>Collection of gut derived symbiotic bacterial strains cultured from healthy donors.</title>
        <authorList>
            <person name="Lin H."/>
            <person name="Littmann E."/>
            <person name="Kohout C."/>
            <person name="Pamer E.G."/>
        </authorList>
    </citation>
    <scope>NUCLEOTIDE SEQUENCE [LARGE SCALE GENOMIC DNA]</scope>
    <source>
        <strain evidence="1 2">DFI.1.165</strain>
    </source>
</reference>
<sequence length="122" mass="13243">MKELTCIVCPNGCTLQVEKNGEEWKVTGGRCRRGEAFAIAEMTNPVRTICTTVATSFKDVPVLPVRVSGDIPKKRIFDVMEEINKVKVTERLGRGAVVIENVLGLGVDVIVTSGILAEQGQI</sequence>
<keyword evidence="2" id="KW-1185">Reference proteome</keyword>
<comment type="caution">
    <text evidence="1">The sequence shown here is derived from an EMBL/GenBank/DDBJ whole genome shotgun (WGS) entry which is preliminary data.</text>
</comment>
<dbReference type="Gene3D" id="3.10.530.10">
    <property type="entry name" value="CPE0013-like"/>
    <property type="match status" value="1"/>
</dbReference>
<dbReference type="InterPro" id="IPR012460">
    <property type="entry name" value="DUF1667"/>
</dbReference>
<evidence type="ECO:0000313" key="1">
    <source>
        <dbReference type="EMBL" id="MCB7385944.1"/>
    </source>
</evidence>
<dbReference type="Proteomes" id="UP001299546">
    <property type="component" value="Unassembled WGS sequence"/>
</dbReference>
<evidence type="ECO:0000313" key="2">
    <source>
        <dbReference type="Proteomes" id="UP001299546"/>
    </source>
</evidence>
<dbReference type="PANTHER" id="PTHR39450:SF1">
    <property type="entry name" value="DUF1667 DOMAIN-CONTAINING PROTEIN"/>
    <property type="match status" value="1"/>
</dbReference>
<dbReference type="SUPFAM" id="SSF160148">
    <property type="entry name" value="CPE0013-like"/>
    <property type="match status" value="1"/>
</dbReference>
<accession>A0ABS8DDR8</accession>
<proteinExistence type="predicted"/>
<name>A0ABS8DDR8_9FIRM</name>
<organism evidence="1 2">
    <name type="scientific">Bariatricus massiliensis</name>
    <dbReference type="NCBI Taxonomy" id="1745713"/>
    <lineage>
        <taxon>Bacteria</taxon>
        <taxon>Bacillati</taxon>
        <taxon>Bacillota</taxon>
        <taxon>Clostridia</taxon>
        <taxon>Lachnospirales</taxon>
        <taxon>Lachnospiraceae</taxon>
        <taxon>Bariatricus</taxon>
    </lineage>
</organism>